<evidence type="ECO:0000313" key="1">
    <source>
        <dbReference type="EMBL" id="GFD25626.1"/>
    </source>
</evidence>
<dbReference type="AlphaFoldDB" id="A0A699UW32"/>
<protein>
    <submittedName>
        <fullName evidence="1">Uncharacterized protein</fullName>
    </submittedName>
</protein>
<dbReference type="EMBL" id="BKCJ011362161">
    <property type="protein sequence ID" value="GFD25626.1"/>
    <property type="molecule type" value="Genomic_DNA"/>
</dbReference>
<proteinExistence type="predicted"/>
<name>A0A699UW32_TANCI</name>
<accession>A0A699UW32</accession>
<gene>
    <name evidence="1" type="ORF">Tci_897595</name>
</gene>
<organism evidence="1">
    <name type="scientific">Tanacetum cinerariifolium</name>
    <name type="common">Dalmatian daisy</name>
    <name type="synonym">Chrysanthemum cinerariifolium</name>
    <dbReference type="NCBI Taxonomy" id="118510"/>
    <lineage>
        <taxon>Eukaryota</taxon>
        <taxon>Viridiplantae</taxon>
        <taxon>Streptophyta</taxon>
        <taxon>Embryophyta</taxon>
        <taxon>Tracheophyta</taxon>
        <taxon>Spermatophyta</taxon>
        <taxon>Magnoliopsida</taxon>
        <taxon>eudicotyledons</taxon>
        <taxon>Gunneridae</taxon>
        <taxon>Pentapetalae</taxon>
        <taxon>asterids</taxon>
        <taxon>campanulids</taxon>
        <taxon>Asterales</taxon>
        <taxon>Asteraceae</taxon>
        <taxon>Asteroideae</taxon>
        <taxon>Anthemideae</taxon>
        <taxon>Anthemidinae</taxon>
        <taxon>Tanacetum</taxon>
    </lineage>
</organism>
<comment type="caution">
    <text evidence="1">The sequence shown here is derived from an EMBL/GenBank/DDBJ whole genome shotgun (WGS) entry which is preliminary data.</text>
</comment>
<sequence length="131" mass="14160">MGTSSSTVVDVVCVSGVDNPCDETGTHSAVDDHMMKVVYEDNKDNGVAFNHIFDHHGLDDDSVNHTYAPAAANNTTATTSSSSANHTSRVEELIVDKQQQQPQVVTPDFFAAYHLLKTKFCDFLVGNVSLS</sequence>
<reference evidence="1" key="1">
    <citation type="journal article" date="2019" name="Sci. Rep.">
        <title>Draft genome of Tanacetum cinerariifolium, the natural source of mosquito coil.</title>
        <authorList>
            <person name="Yamashiro T."/>
            <person name="Shiraishi A."/>
            <person name="Satake H."/>
            <person name="Nakayama K."/>
        </authorList>
    </citation>
    <scope>NUCLEOTIDE SEQUENCE</scope>
</reference>